<proteinExistence type="predicted"/>
<name>A0AAV6TRN2_9ARAC</name>
<sequence length="158" mass="16938">MNGGNDASDAKAATIAISKILRTGLLLPHKSSNVQVGNLSSNCMLVKRNKESGATVTTISDEGMDILTKLDTFNGYVPASMCMASLAYVAGYLIRVLEREIPCIDCLRELSVASCSSPLLSIVKALYTRKPSSPTKMFSPKHCHLSDYECSSGRGDQS</sequence>
<protein>
    <submittedName>
        <fullName evidence="1">Uncharacterized protein</fullName>
    </submittedName>
</protein>
<reference evidence="1 2" key="1">
    <citation type="journal article" date="2022" name="Nat. Ecol. Evol.">
        <title>A masculinizing supergene underlies an exaggerated male reproductive morph in a spider.</title>
        <authorList>
            <person name="Hendrickx F."/>
            <person name="De Corte Z."/>
            <person name="Sonet G."/>
            <person name="Van Belleghem S.M."/>
            <person name="Kostlbacher S."/>
            <person name="Vangestel C."/>
        </authorList>
    </citation>
    <scope>NUCLEOTIDE SEQUENCE [LARGE SCALE GENOMIC DNA]</scope>
    <source>
        <strain evidence="1">W744_W776</strain>
    </source>
</reference>
<dbReference type="EMBL" id="JAFNEN010001288">
    <property type="protein sequence ID" value="KAG8174212.1"/>
    <property type="molecule type" value="Genomic_DNA"/>
</dbReference>
<evidence type="ECO:0000313" key="2">
    <source>
        <dbReference type="Proteomes" id="UP000827092"/>
    </source>
</evidence>
<keyword evidence="2" id="KW-1185">Reference proteome</keyword>
<accession>A0AAV6TRN2</accession>
<gene>
    <name evidence="1" type="ORF">JTE90_015694</name>
</gene>
<organism evidence="1 2">
    <name type="scientific">Oedothorax gibbosus</name>
    <dbReference type="NCBI Taxonomy" id="931172"/>
    <lineage>
        <taxon>Eukaryota</taxon>
        <taxon>Metazoa</taxon>
        <taxon>Ecdysozoa</taxon>
        <taxon>Arthropoda</taxon>
        <taxon>Chelicerata</taxon>
        <taxon>Arachnida</taxon>
        <taxon>Araneae</taxon>
        <taxon>Araneomorphae</taxon>
        <taxon>Entelegynae</taxon>
        <taxon>Araneoidea</taxon>
        <taxon>Linyphiidae</taxon>
        <taxon>Erigoninae</taxon>
        <taxon>Oedothorax</taxon>
    </lineage>
</organism>
<dbReference type="AlphaFoldDB" id="A0AAV6TRN2"/>
<evidence type="ECO:0000313" key="1">
    <source>
        <dbReference type="EMBL" id="KAG8174212.1"/>
    </source>
</evidence>
<comment type="caution">
    <text evidence="1">The sequence shown here is derived from an EMBL/GenBank/DDBJ whole genome shotgun (WGS) entry which is preliminary data.</text>
</comment>
<dbReference type="Proteomes" id="UP000827092">
    <property type="component" value="Unassembled WGS sequence"/>
</dbReference>